<organism evidence="1 2">
    <name type="scientific">Apiospora kogelbergensis</name>
    <dbReference type="NCBI Taxonomy" id="1337665"/>
    <lineage>
        <taxon>Eukaryota</taxon>
        <taxon>Fungi</taxon>
        <taxon>Dikarya</taxon>
        <taxon>Ascomycota</taxon>
        <taxon>Pezizomycotina</taxon>
        <taxon>Sordariomycetes</taxon>
        <taxon>Xylariomycetidae</taxon>
        <taxon>Amphisphaeriales</taxon>
        <taxon>Apiosporaceae</taxon>
        <taxon>Apiospora</taxon>
    </lineage>
</organism>
<proteinExistence type="predicted"/>
<evidence type="ECO:0000313" key="2">
    <source>
        <dbReference type="Proteomes" id="UP001392437"/>
    </source>
</evidence>
<accession>A0AAW0QA53</accession>
<evidence type="ECO:0000313" key="1">
    <source>
        <dbReference type="EMBL" id="KAK8100080.1"/>
    </source>
</evidence>
<dbReference type="EMBL" id="JAQQWP010000009">
    <property type="protein sequence ID" value="KAK8100080.1"/>
    <property type="molecule type" value="Genomic_DNA"/>
</dbReference>
<protein>
    <submittedName>
        <fullName evidence="1">Uncharacterized protein</fullName>
    </submittedName>
</protein>
<gene>
    <name evidence="1" type="ORF">PG999_010454</name>
</gene>
<name>A0AAW0QA53_9PEZI</name>
<reference evidence="1 2" key="1">
    <citation type="submission" date="2023-01" db="EMBL/GenBank/DDBJ databases">
        <title>Analysis of 21 Apiospora genomes using comparative genomics revels a genus with tremendous synthesis potential of carbohydrate active enzymes and secondary metabolites.</title>
        <authorList>
            <person name="Sorensen T."/>
        </authorList>
    </citation>
    <scope>NUCLEOTIDE SEQUENCE [LARGE SCALE GENOMIC DNA]</scope>
    <source>
        <strain evidence="1 2">CBS 117206</strain>
    </source>
</reference>
<sequence>MRITPAMLVLSYWSPDASNQEVKKGLTVDLFNDGGCSGGKFQGWYEEKQCYSTQGNRGMHITNKKHYSCHLTVYKGDGCSSGDNANLDQSKCWEIGNRGSFKIFC</sequence>
<dbReference type="AlphaFoldDB" id="A0AAW0QA53"/>
<comment type="caution">
    <text evidence="1">The sequence shown here is derived from an EMBL/GenBank/DDBJ whole genome shotgun (WGS) entry which is preliminary data.</text>
</comment>
<dbReference type="Proteomes" id="UP001392437">
    <property type="component" value="Unassembled WGS sequence"/>
</dbReference>
<keyword evidence="2" id="KW-1185">Reference proteome</keyword>